<keyword evidence="1" id="KW-0812">Transmembrane</keyword>
<dbReference type="RefSeq" id="WP_121012051.1">
    <property type="nucleotide sequence ID" value="NZ_RBXO01000001.1"/>
</dbReference>
<name>A0A495W6V7_9PSEU</name>
<feature type="transmembrane region" description="Helical" evidence="1">
    <location>
        <begin position="45"/>
        <end position="67"/>
    </location>
</feature>
<dbReference type="Proteomes" id="UP000282084">
    <property type="component" value="Unassembled WGS sequence"/>
</dbReference>
<protein>
    <submittedName>
        <fullName evidence="2">Uncharacterized protein</fullName>
    </submittedName>
</protein>
<keyword evidence="3" id="KW-1185">Reference proteome</keyword>
<keyword evidence="1" id="KW-1133">Transmembrane helix</keyword>
<reference evidence="2 3" key="1">
    <citation type="submission" date="2018-10" db="EMBL/GenBank/DDBJ databases">
        <title>Sequencing the genomes of 1000 actinobacteria strains.</title>
        <authorList>
            <person name="Klenk H.-P."/>
        </authorList>
    </citation>
    <scope>NUCLEOTIDE SEQUENCE [LARGE SCALE GENOMIC DNA]</scope>
    <source>
        <strain evidence="2 3">DSM 43800</strain>
    </source>
</reference>
<sequence>MNGLVLTPVEVVAGLGVVLALLVVWRAGARRGKAAARAARGGVRLVSLAGRVVVNAALIVLVQWVVVTYRGDGWLLLAVLVVPALLASYTLTRALMVTTYEPQQRRRGERR</sequence>
<dbReference type="AlphaFoldDB" id="A0A495W6V7"/>
<feature type="transmembrane region" description="Helical" evidence="1">
    <location>
        <begin position="73"/>
        <end position="96"/>
    </location>
</feature>
<organism evidence="2 3">
    <name type="scientific">Saccharothrix australiensis</name>
    <dbReference type="NCBI Taxonomy" id="2072"/>
    <lineage>
        <taxon>Bacteria</taxon>
        <taxon>Bacillati</taxon>
        <taxon>Actinomycetota</taxon>
        <taxon>Actinomycetes</taxon>
        <taxon>Pseudonocardiales</taxon>
        <taxon>Pseudonocardiaceae</taxon>
        <taxon>Saccharothrix</taxon>
    </lineage>
</organism>
<dbReference type="EMBL" id="RBXO01000001">
    <property type="protein sequence ID" value="RKT55538.1"/>
    <property type="molecule type" value="Genomic_DNA"/>
</dbReference>
<evidence type="ECO:0000256" key="1">
    <source>
        <dbReference type="SAM" id="Phobius"/>
    </source>
</evidence>
<dbReference type="OrthoDB" id="3696538at2"/>
<keyword evidence="1" id="KW-0472">Membrane</keyword>
<accession>A0A495W6V7</accession>
<comment type="caution">
    <text evidence="2">The sequence shown here is derived from an EMBL/GenBank/DDBJ whole genome shotgun (WGS) entry which is preliminary data.</text>
</comment>
<proteinExistence type="predicted"/>
<evidence type="ECO:0000313" key="2">
    <source>
        <dbReference type="EMBL" id="RKT55538.1"/>
    </source>
</evidence>
<gene>
    <name evidence="2" type="ORF">C8E97_4208</name>
</gene>
<evidence type="ECO:0000313" key="3">
    <source>
        <dbReference type="Proteomes" id="UP000282084"/>
    </source>
</evidence>
<feature type="transmembrane region" description="Helical" evidence="1">
    <location>
        <begin position="6"/>
        <end position="25"/>
    </location>
</feature>